<dbReference type="PANTHER" id="PTHR34796:SF1">
    <property type="entry name" value="EXPRESSED PROTEIN"/>
    <property type="match status" value="1"/>
</dbReference>
<evidence type="ECO:0000313" key="1">
    <source>
        <dbReference type="EMBL" id="BDI33172.1"/>
    </source>
</evidence>
<protein>
    <submittedName>
        <fullName evidence="1">Uncharacterized protein</fullName>
    </submittedName>
</protein>
<dbReference type="AlphaFoldDB" id="A0A402CNW2"/>
<dbReference type="Pfam" id="PF03745">
    <property type="entry name" value="DUF309"/>
    <property type="match status" value="1"/>
</dbReference>
<dbReference type="RefSeq" id="WP_119319161.1">
    <property type="nucleotide sequence ID" value="NZ_AP025739.1"/>
</dbReference>
<dbReference type="InterPro" id="IPR005500">
    <property type="entry name" value="DUF309"/>
</dbReference>
<reference evidence="1 2" key="1">
    <citation type="journal article" date="2019" name="Int. J. Syst. Evol. Microbiol.">
        <title>Capsulimonas corticalis gen. nov., sp. nov., an aerobic capsulated bacterium, of a novel bacterial order, Capsulimonadales ord. nov., of the class Armatimonadia of the phylum Armatimonadetes.</title>
        <authorList>
            <person name="Li J."/>
            <person name="Kudo C."/>
            <person name="Tonouchi A."/>
        </authorList>
    </citation>
    <scope>NUCLEOTIDE SEQUENCE [LARGE SCALE GENOMIC DNA]</scope>
    <source>
        <strain evidence="1 2">AX-7</strain>
    </source>
</reference>
<dbReference type="PANTHER" id="PTHR34796">
    <property type="entry name" value="EXPRESSED PROTEIN"/>
    <property type="match status" value="1"/>
</dbReference>
<keyword evidence="2" id="KW-1185">Reference proteome</keyword>
<organism evidence="1 2">
    <name type="scientific">Capsulimonas corticalis</name>
    <dbReference type="NCBI Taxonomy" id="2219043"/>
    <lineage>
        <taxon>Bacteria</taxon>
        <taxon>Bacillati</taxon>
        <taxon>Armatimonadota</taxon>
        <taxon>Armatimonadia</taxon>
        <taxon>Capsulimonadales</taxon>
        <taxon>Capsulimonadaceae</taxon>
        <taxon>Capsulimonas</taxon>
    </lineage>
</organism>
<accession>A0A402CNW2</accession>
<dbReference type="SUPFAM" id="SSF140663">
    <property type="entry name" value="TTHA0068-like"/>
    <property type="match status" value="1"/>
</dbReference>
<dbReference type="InterPro" id="IPR023203">
    <property type="entry name" value="TTHA0068_sf"/>
</dbReference>
<dbReference type="FunCoup" id="A0A402CNW2">
    <property type="interactions" value="9"/>
</dbReference>
<dbReference type="OrthoDB" id="165483at2"/>
<dbReference type="Gene3D" id="1.10.3450.10">
    <property type="entry name" value="TTHA0068-like"/>
    <property type="match status" value="1"/>
</dbReference>
<proteinExistence type="predicted"/>
<evidence type="ECO:0000313" key="2">
    <source>
        <dbReference type="Proteomes" id="UP000287394"/>
    </source>
</evidence>
<dbReference type="EMBL" id="AP025739">
    <property type="protein sequence ID" value="BDI33172.1"/>
    <property type="molecule type" value="Genomic_DNA"/>
</dbReference>
<name>A0A402CNW2_9BACT</name>
<dbReference type="KEGG" id="ccot:CCAX7_52230"/>
<sequence length="149" mass="17079">MDASEPRPTPLRPADWPEHLPASFYTGLEEINTRQYYQCHETLEALWLADKGSVRQLYQGVLQIAVGCFHLLERQNWRGAVNKLDAGARRLEATGVQDIREDGHRIYGVEWLDFLEASDRLQAHLRDLGESRVGDADLTLLPLVHYTIR</sequence>
<gene>
    <name evidence="1" type="ORF">CCAX7_52230</name>
</gene>
<dbReference type="Proteomes" id="UP000287394">
    <property type="component" value="Chromosome"/>
</dbReference>